<dbReference type="EMBL" id="OOIL02001755">
    <property type="protein sequence ID" value="VFQ77960.1"/>
    <property type="molecule type" value="Genomic_DNA"/>
</dbReference>
<proteinExistence type="predicted"/>
<sequence>MNQIKQTRKKLQHRHVEMGLSVSKRTVEGLGIHYNVYIAGIGEADRDSGEREGGAAVFRLSVRAGHPFLTVIGESTVIGEDAMPDAMDSKGNTAHIDFRRPPFMDCVDGPSKTPSLKRKIEPLTFPLVPIKEALSLFTKRATNLEFCSKVCVFEEPKESLHHSPKGTDASSLPIDIGHEVNTKCSGEVTSSEGFVGDLSLAETNKQIVIYQTKSAPSFTLSTSQSEEFPPLPRKILSPSAPAFVPAIYSYAALFTQEEGSEAIANLEDDPFSNLHGQSLILSLNAVEDHAKDKDGPILYTHSDGEDFVFIDTKLKPLQIDLSRCSKHPLHLRKELKGRRAYSPSQIVTRSKAKILEQGRKFNPIGWVEEEDLLDPQESHEDEVINFFKLCCPHKIEDPKPLTKTQKKKMKKKKKQSQFSAYGFEEEIEYAY</sequence>
<organism evidence="1 2">
    <name type="scientific">Cuscuta campestris</name>
    <dbReference type="NCBI Taxonomy" id="132261"/>
    <lineage>
        <taxon>Eukaryota</taxon>
        <taxon>Viridiplantae</taxon>
        <taxon>Streptophyta</taxon>
        <taxon>Embryophyta</taxon>
        <taxon>Tracheophyta</taxon>
        <taxon>Spermatophyta</taxon>
        <taxon>Magnoliopsida</taxon>
        <taxon>eudicotyledons</taxon>
        <taxon>Gunneridae</taxon>
        <taxon>Pentapetalae</taxon>
        <taxon>asterids</taxon>
        <taxon>lamiids</taxon>
        <taxon>Solanales</taxon>
        <taxon>Convolvulaceae</taxon>
        <taxon>Cuscuteae</taxon>
        <taxon>Cuscuta</taxon>
        <taxon>Cuscuta subgen. Grammica</taxon>
        <taxon>Cuscuta sect. Cleistogrammica</taxon>
    </lineage>
</organism>
<evidence type="ECO:0000313" key="2">
    <source>
        <dbReference type="Proteomes" id="UP000595140"/>
    </source>
</evidence>
<gene>
    <name evidence="1" type="ORF">CCAM_LOCUS19736</name>
</gene>
<reference evidence="1 2" key="1">
    <citation type="submission" date="2018-04" db="EMBL/GenBank/DDBJ databases">
        <authorList>
            <person name="Vogel A."/>
        </authorList>
    </citation>
    <scope>NUCLEOTIDE SEQUENCE [LARGE SCALE GENOMIC DNA]</scope>
</reference>
<evidence type="ECO:0000313" key="1">
    <source>
        <dbReference type="EMBL" id="VFQ77960.1"/>
    </source>
</evidence>
<dbReference type="Proteomes" id="UP000595140">
    <property type="component" value="Unassembled WGS sequence"/>
</dbReference>
<dbReference type="AlphaFoldDB" id="A0A484LNC2"/>
<protein>
    <submittedName>
        <fullName evidence="1">Uncharacterized protein</fullName>
    </submittedName>
</protein>
<keyword evidence="2" id="KW-1185">Reference proteome</keyword>
<name>A0A484LNC2_9ASTE</name>
<accession>A0A484LNC2</accession>